<keyword evidence="2" id="KW-1185">Reference proteome</keyword>
<dbReference type="RefSeq" id="XP_007514049.1">
    <property type="nucleotide sequence ID" value="XM_007513987.1"/>
</dbReference>
<evidence type="ECO:0000313" key="2">
    <source>
        <dbReference type="Proteomes" id="UP000198341"/>
    </source>
</evidence>
<dbReference type="InterPro" id="IPR011990">
    <property type="entry name" value="TPR-like_helical_dom_sf"/>
</dbReference>
<organism evidence="1 2">
    <name type="scientific">Bathycoccus prasinos</name>
    <dbReference type="NCBI Taxonomy" id="41875"/>
    <lineage>
        <taxon>Eukaryota</taxon>
        <taxon>Viridiplantae</taxon>
        <taxon>Chlorophyta</taxon>
        <taxon>Mamiellophyceae</taxon>
        <taxon>Mamiellales</taxon>
        <taxon>Bathycoccaceae</taxon>
        <taxon>Bathycoccus</taxon>
    </lineage>
</organism>
<accession>K8EC37</accession>
<dbReference type="AlphaFoldDB" id="K8EC37"/>
<gene>
    <name evidence="1" type="ORF">Bathy03g02670</name>
</gene>
<dbReference type="GeneID" id="19016804"/>
<dbReference type="Proteomes" id="UP000198341">
    <property type="component" value="Chromosome 3"/>
</dbReference>
<proteinExistence type="predicted"/>
<sequence length="276" mass="30306">MYATSASTTTFVASSSHRFRSRRSCVRVLLRAAKPSSFDPSDPLTWNQPENKDGFALANDIVANVEDVQMLTDADLAKIVGMEGASVPQMVGDRISEGGKSLDLYDEEEEEEVNRAATTTAEGINEGMKLYKQKEYREAETAFRAALTLPGTGPVRFRKAKVAPAGPSAGFEARESSQAEILAAHYNRACCFAQMGEVDDGLECLKLSIENGFDDFKYLRTDKDVALLRDDKRFERLMDKYEPKGVVGALNELMKGNGGMNNPGGVVGMFMDKMKK</sequence>
<dbReference type="KEGG" id="bpg:Bathy03g02670"/>
<protein>
    <submittedName>
        <fullName evidence="1">Uncharacterized protein</fullName>
    </submittedName>
</protein>
<dbReference type="eggNOG" id="ENOG502S84R">
    <property type="taxonomic scope" value="Eukaryota"/>
</dbReference>
<dbReference type="OrthoDB" id="497225at2759"/>
<dbReference type="NCBIfam" id="NF047558">
    <property type="entry name" value="TPR_END_plus"/>
    <property type="match status" value="1"/>
</dbReference>
<reference evidence="1 2" key="1">
    <citation type="submission" date="2011-10" db="EMBL/GenBank/DDBJ databases">
        <authorList>
            <person name="Genoscope - CEA"/>
        </authorList>
    </citation>
    <scope>NUCLEOTIDE SEQUENCE [LARGE SCALE GENOMIC DNA]</scope>
    <source>
        <strain evidence="1 2">RCC 1105</strain>
    </source>
</reference>
<dbReference type="SUPFAM" id="SSF48452">
    <property type="entry name" value="TPR-like"/>
    <property type="match status" value="1"/>
</dbReference>
<dbReference type="Gene3D" id="1.25.40.10">
    <property type="entry name" value="Tetratricopeptide repeat domain"/>
    <property type="match status" value="1"/>
</dbReference>
<name>K8EC37_9CHLO</name>
<evidence type="ECO:0000313" key="1">
    <source>
        <dbReference type="EMBL" id="CCO15486.1"/>
    </source>
</evidence>
<dbReference type="EMBL" id="FO082276">
    <property type="protein sequence ID" value="CCO15486.1"/>
    <property type="molecule type" value="Genomic_DNA"/>
</dbReference>